<evidence type="ECO:0000313" key="2">
    <source>
        <dbReference type="EMBL" id="JAD14442.1"/>
    </source>
</evidence>
<name>A0A0A8XRT4_ARUDO</name>
<accession>A0A0A8XRT4</accession>
<feature type="region of interest" description="Disordered" evidence="1">
    <location>
        <begin position="1"/>
        <end position="36"/>
    </location>
</feature>
<feature type="region of interest" description="Disordered" evidence="1">
    <location>
        <begin position="52"/>
        <end position="74"/>
    </location>
</feature>
<feature type="compositionally biased region" description="Low complexity" evidence="1">
    <location>
        <begin position="55"/>
        <end position="74"/>
    </location>
</feature>
<organism evidence="2">
    <name type="scientific">Arundo donax</name>
    <name type="common">Giant reed</name>
    <name type="synonym">Donax arundinaceus</name>
    <dbReference type="NCBI Taxonomy" id="35708"/>
    <lineage>
        <taxon>Eukaryota</taxon>
        <taxon>Viridiplantae</taxon>
        <taxon>Streptophyta</taxon>
        <taxon>Embryophyta</taxon>
        <taxon>Tracheophyta</taxon>
        <taxon>Spermatophyta</taxon>
        <taxon>Magnoliopsida</taxon>
        <taxon>Liliopsida</taxon>
        <taxon>Poales</taxon>
        <taxon>Poaceae</taxon>
        <taxon>PACMAD clade</taxon>
        <taxon>Arundinoideae</taxon>
        <taxon>Arundineae</taxon>
        <taxon>Arundo</taxon>
    </lineage>
</organism>
<reference evidence="2" key="1">
    <citation type="submission" date="2014-09" db="EMBL/GenBank/DDBJ databases">
        <authorList>
            <person name="Magalhaes I.L.F."/>
            <person name="Oliveira U."/>
            <person name="Santos F.R."/>
            <person name="Vidigal T.H.D.A."/>
            <person name="Brescovit A.D."/>
            <person name="Santos A.J."/>
        </authorList>
    </citation>
    <scope>NUCLEOTIDE SEQUENCE</scope>
    <source>
        <tissue evidence="2">Shoot tissue taken approximately 20 cm above the soil surface</tissue>
    </source>
</reference>
<dbReference type="EMBL" id="GBRH01283453">
    <property type="protein sequence ID" value="JAD14442.1"/>
    <property type="molecule type" value="Transcribed_RNA"/>
</dbReference>
<reference evidence="2" key="2">
    <citation type="journal article" date="2015" name="Data Brief">
        <title>Shoot transcriptome of the giant reed, Arundo donax.</title>
        <authorList>
            <person name="Barrero R.A."/>
            <person name="Guerrero F.D."/>
            <person name="Moolhuijzen P."/>
            <person name="Goolsby J.A."/>
            <person name="Tidwell J."/>
            <person name="Bellgard S.E."/>
            <person name="Bellgard M.I."/>
        </authorList>
    </citation>
    <scope>NUCLEOTIDE SEQUENCE</scope>
    <source>
        <tissue evidence="2">Shoot tissue taken approximately 20 cm above the soil surface</tissue>
    </source>
</reference>
<proteinExistence type="predicted"/>
<evidence type="ECO:0000256" key="1">
    <source>
        <dbReference type="SAM" id="MobiDB-lite"/>
    </source>
</evidence>
<sequence>MRILKHNRAPSNPGLIFQRGKQSSHDEAEEDDHGILPASSVSLLTRFLGERSVDRSASSSSQPRSPQEAACCWR</sequence>
<protein>
    <submittedName>
        <fullName evidence="2">Uncharacterized protein</fullName>
    </submittedName>
</protein>
<dbReference type="AlphaFoldDB" id="A0A0A8XRT4"/>